<dbReference type="PROSITE" id="PS50835">
    <property type="entry name" value="IG_LIKE"/>
    <property type="match status" value="2"/>
</dbReference>
<feature type="region of interest" description="Disordered" evidence="11">
    <location>
        <begin position="424"/>
        <end position="469"/>
    </location>
</feature>
<dbReference type="OrthoDB" id="6244905at2759"/>
<evidence type="ECO:0000256" key="2">
    <source>
        <dbReference type="ARBA" id="ARBA00022632"/>
    </source>
</evidence>
<name>I1ZIE9_SCHMD</name>
<evidence type="ECO:0000256" key="1">
    <source>
        <dbReference type="ARBA" id="ARBA00022518"/>
    </source>
</evidence>
<keyword evidence="6" id="KW-0922">Interferon antiviral system evasion</keyword>
<keyword evidence="7" id="KW-0393">Immunoglobulin domain</keyword>
<organism evidence="15">
    <name type="scientific">Schmidtea mediterranea</name>
    <name type="common">Freshwater planarian flatworm</name>
    <dbReference type="NCBI Taxonomy" id="79327"/>
    <lineage>
        <taxon>Eukaryota</taxon>
        <taxon>Metazoa</taxon>
        <taxon>Spiralia</taxon>
        <taxon>Lophotrochozoa</taxon>
        <taxon>Platyhelminthes</taxon>
        <taxon>Rhabditophora</taxon>
        <taxon>Seriata</taxon>
        <taxon>Tricladida</taxon>
        <taxon>Continenticola</taxon>
        <taxon>Geoplanoidea</taxon>
        <taxon>Dugesiidae</taxon>
        <taxon>Schmidtea</taxon>
    </lineage>
</organism>
<feature type="region of interest" description="Disordered" evidence="11">
    <location>
        <begin position="627"/>
        <end position="646"/>
    </location>
</feature>
<feature type="signal peptide" evidence="13">
    <location>
        <begin position="1"/>
        <end position="25"/>
    </location>
</feature>
<dbReference type="GO" id="GO:0039502">
    <property type="term" value="P:symbiont-mediated suppression of host type I interferon-mediated signaling pathway"/>
    <property type="evidence" value="ECO:0007669"/>
    <property type="project" value="UniProtKB-KW"/>
</dbReference>
<dbReference type="InterPro" id="IPR013783">
    <property type="entry name" value="Ig-like_fold"/>
</dbReference>
<feature type="compositionally biased region" description="Low complexity" evidence="11">
    <location>
        <begin position="596"/>
        <end position="618"/>
    </location>
</feature>
<keyword evidence="13" id="KW-0732">Signal</keyword>
<evidence type="ECO:0000256" key="5">
    <source>
        <dbReference type="ARBA" id="ARBA00023180"/>
    </source>
</evidence>
<protein>
    <recommendedName>
        <fullName evidence="9">Soluble interferon alpha/beta receptor OPG204</fullName>
    </recommendedName>
</protein>
<evidence type="ECO:0000256" key="3">
    <source>
        <dbReference type="ARBA" id="ARBA00022830"/>
    </source>
</evidence>
<dbReference type="EMBL" id="JX010560">
    <property type="protein sequence ID" value="AFJ24803.1"/>
    <property type="molecule type" value="mRNA"/>
</dbReference>
<dbReference type="InterPro" id="IPR036179">
    <property type="entry name" value="Ig-like_dom_sf"/>
</dbReference>
<evidence type="ECO:0000256" key="4">
    <source>
        <dbReference type="ARBA" id="ARBA00023157"/>
    </source>
</evidence>
<feature type="chain" id="PRO_5003655240" description="Soluble interferon alpha/beta receptor OPG204" evidence="13">
    <location>
        <begin position="26"/>
        <end position="646"/>
    </location>
</feature>
<comment type="function">
    <text evidence="10">Counteracts the antiviral effects of host IFN-alpha/beta and key IFN-inducible proteins involved in viral RNA degradation suxh as host OAS1. Acts as a soluble IFN-alpha receptor and thus inhibits the interaction between host IFN-alpha and its receptor.</text>
</comment>
<evidence type="ECO:0000256" key="6">
    <source>
        <dbReference type="ARBA" id="ARBA00023258"/>
    </source>
</evidence>
<feature type="domain" description="Ig-like" evidence="14">
    <location>
        <begin position="130"/>
        <end position="248"/>
    </location>
</feature>
<evidence type="ECO:0000256" key="9">
    <source>
        <dbReference type="ARBA" id="ARBA00041012"/>
    </source>
</evidence>
<reference evidence="15" key="1">
    <citation type="journal article" date="2012" name="Genes Dev.">
        <title>A molecular wound response program associated with regeneration initiation in planarians.</title>
        <authorList>
            <person name="Wenemoser D."/>
            <person name="Lapan S.W."/>
            <person name="Wilkinson A.W."/>
            <person name="Bell G.W."/>
            <person name="Reddien P.W."/>
        </authorList>
    </citation>
    <scope>NUCLEOTIDE SEQUENCE</scope>
</reference>
<comment type="subunit">
    <text evidence="8">Interacts with host IFNA1.</text>
</comment>
<feature type="compositionally biased region" description="Low complexity" evidence="11">
    <location>
        <begin position="436"/>
        <end position="457"/>
    </location>
</feature>
<accession>I1ZIE9</accession>
<evidence type="ECO:0000256" key="10">
    <source>
        <dbReference type="ARBA" id="ARBA00045444"/>
    </source>
</evidence>
<evidence type="ECO:0000313" key="15">
    <source>
        <dbReference type="EMBL" id="AFJ24803.1"/>
    </source>
</evidence>
<keyword evidence="12" id="KW-1133">Transmembrane helix</keyword>
<evidence type="ECO:0000256" key="7">
    <source>
        <dbReference type="ARBA" id="ARBA00023319"/>
    </source>
</evidence>
<dbReference type="SUPFAM" id="SSF48726">
    <property type="entry name" value="Immunoglobulin"/>
    <property type="match status" value="2"/>
</dbReference>
<evidence type="ECO:0000256" key="11">
    <source>
        <dbReference type="SAM" id="MobiDB-lite"/>
    </source>
</evidence>
<evidence type="ECO:0000256" key="13">
    <source>
        <dbReference type="SAM" id="SignalP"/>
    </source>
</evidence>
<dbReference type="InterPro" id="IPR003599">
    <property type="entry name" value="Ig_sub"/>
</dbReference>
<dbReference type="Gene3D" id="2.60.40.10">
    <property type="entry name" value="Immunoglobulins"/>
    <property type="match status" value="2"/>
</dbReference>
<dbReference type="SMART" id="SM00409">
    <property type="entry name" value="IG"/>
    <property type="match status" value="3"/>
</dbReference>
<keyword evidence="12" id="KW-0812">Transmembrane</keyword>
<dbReference type="InterPro" id="IPR015621">
    <property type="entry name" value="IL-1_rcpt_fam"/>
</dbReference>
<sequence length="646" mass="71210">MSKNYQKIIIINIILLVNLLNITVSQSPPTQTGDIKQYFLTRVNTPINLTCPFTEVDFYKWNNLISPSQSLGESKVYQVKITNNEKVKSEIYECEAVNGYGKKTATFIVKAIDVTSKQFDLDCKSVEDGPCFLVSSIDNDFIFEVDEGQKVTFDCRAIVNSTTNKNQPTYNWSKVKITQSYHIKQSLTNTGYKKSNQMLEMVPKIDKSQIDSISDMSQWGSMVTLDKVTKEMDGLYRCSVSTTEPRISRQYRLRVKEAKSSSSIEGPLVQNISVTMGSSHLLTCKATNSLSKPKWGKKIEKNELGPVDLTGIIKWENSQYKILQGSLDIEHMNNGGMMNNAKYYVNNLKLENIGKADLGTYICSVLTQSNSPETKYVYIDLKPGGVKESSKFPLYAIGPIAVFVICVATVLYCLIRRKVHQGNNFKNRSGRGPAIPTTNTSSANGSSSGSRNASNPRQHMLPTSTVSSKTFQTQYVSSNEYPTNPSSTAPYGSNYPAFAAGYTPAVMSYNYSGHGQFLPQTNTTPSSTEIDHPCSHHACLSHNSPNIPYDSDTTPSPPPPTSITDTVSTVPNTGNPTMMQPYSMSGASMNSYSPNQSSQVYSSHQPSQVSSNNSSSLSTTNVPYVIQNNPLTSTQPVYPIGKMYSA</sequence>
<dbReference type="PANTHER" id="PTHR11890:SF44">
    <property type="entry name" value="X-LINKED INTERLEUKIN-1 RECEPTOR ACCESSORY PROTEIN-LIKE 2"/>
    <property type="match status" value="1"/>
</dbReference>
<feature type="domain" description="Ig-like" evidence="14">
    <location>
        <begin position="267"/>
        <end position="380"/>
    </location>
</feature>
<keyword evidence="2" id="KW-0899">Viral immunoevasion</keyword>
<keyword evidence="1" id="KW-0244">Early protein</keyword>
<keyword evidence="2" id="KW-0945">Host-virus interaction</keyword>
<feature type="transmembrane region" description="Helical" evidence="12">
    <location>
        <begin position="392"/>
        <end position="415"/>
    </location>
</feature>
<feature type="compositionally biased region" description="Polar residues" evidence="11">
    <location>
        <begin position="572"/>
        <end position="595"/>
    </location>
</feature>
<evidence type="ECO:0000259" key="14">
    <source>
        <dbReference type="PROSITE" id="PS50835"/>
    </source>
</evidence>
<evidence type="ECO:0000256" key="12">
    <source>
        <dbReference type="SAM" id="Phobius"/>
    </source>
</evidence>
<evidence type="ECO:0000256" key="8">
    <source>
        <dbReference type="ARBA" id="ARBA00038761"/>
    </source>
</evidence>
<proteinExistence type="evidence at transcript level"/>
<keyword evidence="3" id="KW-1114">Inhibition of host interferon signaling pathway by virus</keyword>
<feature type="region of interest" description="Disordered" evidence="11">
    <location>
        <begin position="545"/>
        <end position="619"/>
    </location>
</feature>
<keyword evidence="2" id="KW-1090">Inhibition of host innate immune response by virus</keyword>
<dbReference type="InterPro" id="IPR007110">
    <property type="entry name" value="Ig-like_dom"/>
</dbReference>
<feature type="compositionally biased region" description="Low complexity" evidence="11">
    <location>
        <begin position="562"/>
        <end position="571"/>
    </location>
</feature>
<keyword evidence="12" id="KW-0472">Membrane</keyword>
<feature type="compositionally biased region" description="Polar residues" evidence="11">
    <location>
        <begin position="627"/>
        <end position="636"/>
    </location>
</feature>
<keyword evidence="4" id="KW-1015">Disulfide bond</keyword>
<dbReference type="AlphaFoldDB" id="I1ZIE9"/>
<dbReference type="PANTHER" id="PTHR11890">
    <property type="entry name" value="INTERLEUKIN-1 RECEPTOR FAMILY MEMBER"/>
    <property type="match status" value="1"/>
</dbReference>
<keyword evidence="5" id="KW-0325">Glycoprotein</keyword>